<evidence type="ECO:0000256" key="1">
    <source>
        <dbReference type="ARBA" id="ARBA00023015"/>
    </source>
</evidence>
<feature type="domain" description="HTH lacI-type" evidence="4">
    <location>
        <begin position="6"/>
        <end position="60"/>
    </location>
</feature>
<feature type="domain" description="HTH cro/C1-type" evidence="5">
    <location>
        <begin position="7"/>
        <end position="36"/>
    </location>
</feature>
<dbReference type="InterPro" id="IPR010982">
    <property type="entry name" value="Lambda_DNA-bd_dom_sf"/>
</dbReference>
<dbReference type="EMBL" id="CAMXCH010000003">
    <property type="protein sequence ID" value="CAI3951834.1"/>
    <property type="molecule type" value="Genomic_DNA"/>
</dbReference>
<protein>
    <submittedName>
        <fullName evidence="6">LacI/PurR family (PurR) (PDB:1BDH)</fullName>
    </submittedName>
</protein>
<keyword evidence="3" id="KW-0804">Transcription</keyword>
<name>A0ABM9HSB9_9PROT</name>
<dbReference type="RefSeq" id="WP_282024323.1">
    <property type="nucleotide sequence ID" value="NZ_CAMXCH010000003.1"/>
</dbReference>
<dbReference type="CDD" id="cd01392">
    <property type="entry name" value="HTH_LacI"/>
    <property type="match status" value="1"/>
</dbReference>
<evidence type="ECO:0000256" key="3">
    <source>
        <dbReference type="ARBA" id="ARBA00023163"/>
    </source>
</evidence>
<dbReference type="PROSITE" id="PS50932">
    <property type="entry name" value="HTH_LACI_2"/>
    <property type="match status" value="1"/>
</dbReference>
<dbReference type="Gene3D" id="1.10.260.40">
    <property type="entry name" value="lambda repressor-like DNA-binding domains"/>
    <property type="match status" value="1"/>
</dbReference>
<accession>A0ABM9HSB9</accession>
<dbReference type="PRINTS" id="PR00036">
    <property type="entry name" value="HTHLACI"/>
</dbReference>
<keyword evidence="2" id="KW-0238">DNA-binding</keyword>
<evidence type="ECO:0000256" key="2">
    <source>
        <dbReference type="ARBA" id="ARBA00023125"/>
    </source>
</evidence>
<dbReference type="Pfam" id="PF13377">
    <property type="entry name" value="Peripla_BP_3"/>
    <property type="match status" value="1"/>
</dbReference>
<dbReference type="PANTHER" id="PTHR30146:SF153">
    <property type="entry name" value="LACTOSE OPERON REPRESSOR"/>
    <property type="match status" value="1"/>
</dbReference>
<dbReference type="InterPro" id="IPR028082">
    <property type="entry name" value="Peripla_BP_I"/>
</dbReference>
<reference evidence="6" key="1">
    <citation type="submission" date="2022-10" db="EMBL/GenBank/DDBJ databases">
        <authorList>
            <person name="Botero Cardona J."/>
        </authorList>
    </citation>
    <scope>NUCLEOTIDE SEQUENCE</scope>
    <source>
        <strain evidence="6">R-83534</strain>
    </source>
</reference>
<evidence type="ECO:0000313" key="7">
    <source>
        <dbReference type="Proteomes" id="UP001154272"/>
    </source>
</evidence>
<dbReference type="SUPFAM" id="SSF47413">
    <property type="entry name" value="lambda repressor-like DNA-binding domains"/>
    <property type="match status" value="1"/>
</dbReference>
<proteinExistence type="predicted"/>
<sequence>MLNKQPTLKDVAALAGVSYQTVSRVINGSVCVSIKTKEAVFTAMKSLNYTPNRVAQQLAGKKSSTIGLATTDISLHAPSQIAASVKVHAEELKYSVVIAMAKNQSLNIIDHVINELLEQRVDGIIVNIPSNSQQIIQIQHLCRNIPVLFMDVDPKESCLSVMTDSREGGQQGITHLIEFGHTSIALITGPQSSVSARLRFDGWIKALQKHRISPISIQEGDWSSASGYALTKALCYSHQHPTAICFANDQMALGGLRALHELRIQIPEQISVIGYDDTEDSAFFYPPLTTIAQDFKELGKQAVEKLLHKMNAPESNISSLVLPTSLVKRETSTSANSLNSTNDKEFAKQLYVIADYLSARS</sequence>
<evidence type="ECO:0000259" key="4">
    <source>
        <dbReference type="PROSITE" id="PS50932"/>
    </source>
</evidence>
<evidence type="ECO:0000313" key="6">
    <source>
        <dbReference type="EMBL" id="CAI3951834.1"/>
    </source>
</evidence>
<dbReference type="NCBIfam" id="NF007075">
    <property type="entry name" value="PRK09526.1"/>
    <property type="match status" value="1"/>
</dbReference>
<dbReference type="InterPro" id="IPR001387">
    <property type="entry name" value="Cro/C1-type_HTH"/>
</dbReference>
<dbReference type="PROSITE" id="PS00356">
    <property type="entry name" value="HTH_LACI_1"/>
    <property type="match status" value="1"/>
</dbReference>
<dbReference type="Proteomes" id="UP001154272">
    <property type="component" value="Unassembled WGS sequence"/>
</dbReference>
<dbReference type="Pfam" id="PF00356">
    <property type="entry name" value="LacI"/>
    <property type="match status" value="1"/>
</dbReference>
<dbReference type="CDD" id="cd01574">
    <property type="entry name" value="PBP1_LacI"/>
    <property type="match status" value="1"/>
</dbReference>
<dbReference type="InterPro" id="IPR046335">
    <property type="entry name" value="LacI/GalR-like_sensor"/>
</dbReference>
<dbReference type="SMART" id="SM00354">
    <property type="entry name" value="HTH_LACI"/>
    <property type="match status" value="1"/>
</dbReference>
<dbReference type="Gene3D" id="3.40.50.2300">
    <property type="match status" value="2"/>
</dbReference>
<keyword evidence="1" id="KW-0805">Transcription regulation</keyword>
<dbReference type="PROSITE" id="PS50943">
    <property type="entry name" value="HTH_CROC1"/>
    <property type="match status" value="1"/>
</dbReference>
<keyword evidence="7" id="KW-1185">Reference proteome</keyword>
<gene>
    <name evidence="6" type="ORF">R83534S58_LOCUS1760</name>
</gene>
<dbReference type="InterPro" id="IPR000843">
    <property type="entry name" value="HTH_LacI"/>
</dbReference>
<dbReference type="PANTHER" id="PTHR30146">
    <property type="entry name" value="LACI-RELATED TRANSCRIPTIONAL REPRESSOR"/>
    <property type="match status" value="1"/>
</dbReference>
<organism evidence="6 7">
    <name type="scientific">Commensalibacter papalotli</name>
    <name type="common">ex Botero et al. 2024</name>
    <dbReference type="NCBI Taxonomy" id="2972766"/>
    <lineage>
        <taxon>Bacteria</taxon>
        <taxon>Pseudomonadati</taxon>
        <taxon>Pseudomonadota</taxon>
        <taxon>Alphaproteobacteria</taxon>
        <taxon>Acetobacterales</taxon>
        <taxon>Acetobacteraceae</taxon>
    </lineage>
</organism>
<evidence type="ECO:0000259" key="5">
    <source>
        <dbReference type="PROSITE" id="PS50943"/>
    </source>
</evidence>
<comment type="caution">
    <text evidence="6">The sequence shown here is derived from an EMBL/GenBank/DDBJ whole genome shotgun (WGS) entry which is preliminary data.</text>
</comment>
<dbReference type="SUPFAM" id="SSF53822">
    <property type="entry name" value="Periplasmic binding protein-like I"/>
    <property type="match status" value="1"/>
</dbReference>